<dbReference type="GO" id="GO:0008168">
    <property type="term" value="F:methyltransferase activity"/>
    <property type="evidence" value="ECO:0007669"/>
    <property type="project" value="UniProtKB-KW"/>
</dbReference>
<dbReference type="InterPro" id="IPR016461">
    <property type="entry name" value="COMT-like"/>
</dbReference>
<evidence type="ECO:0000313" key="3">
    <source>
        <dbReference type="EMBL" id="TCL67319.1"/>
    </source>
</evidence>
<accession>A0A4R1RMJ1</accession>
<dbReference type="OrthoDB" id="465705at2"/>
<evidence type="ECO:0000256" key="1">
    <source>
        <dbReference type="ARBA" id="ARBA00022679"/>
    </source>
</evidence>
<gene>
    <name evidence="3" type="ORF">EDC14_10147</name>
</gene>
<dbReference type="SUPFAM" id="SSF53335">
    <property type="entry name" value="S-adenosyl-L-methionine-dependent methyltransferases"/>
    <property type="match status" value="1"/>
</dbReference>
<feature type="domain" description="Methyltransferase" evidence="2">
    <location>
        <begin position="72"/>
        <end position="165"/>
    </location>
</feature>
<dbReference type="CDD" id="cd02440">
    <property type="entry name" value="AdoMet_MTases"/>
    <property type="match status" value="1"/>
</dbReference>
<organism evidence="3 4">
    <name type="scientific">Hydrogenispora ethanolica</name>
    <dbReference type="NCBI Taxonomy" id="1082276"/>
    <lineage>
        <taxon>Bacteria</taxon>
        <taxon>Bacillati</taxon>
        <taxon>Bacillota</taxon>
        <taxon>Hydrogenispora</taxon>
    </lineage>
</organism>
<dbReference type="GO" id="GO:0032259">
    <property type="term" value="P:methylation"/>
    <property type="evidence" value="ECO:0007669"/>
    <property type="project" value="UniProtKB-KW"/>
</dbReference>
<dbReference type="AlphaFoldDB" id="A0A4R1RMJ1"/>
<dbReference type="Gene3D" id="3.40.50.150">
    <property type="entry name" value="Vaccinia Virus protein VP39"/>
    <property type="match status" value="1"/>
</dbReference>
<dbReference type="InterPro" id="IPR041698">
    <property type="entry name" value="Methyltransf_25"/>
</dbReference>
<keyword evidence="4" id="KW-1185">Reference proteome</keyword>
<dbReference type="RefSeq" id="WP_132014583.1">
    <property type="nucleotide sequence ID" value="NZ_SLUN01000014.1"/>
</dbReference>
<dbReference type="EMBL" id="SLUN01000014">
    <property type="protein sequence ID" value="TCL67319.1"/>
    <property type="molecule type" value="Genomic_DNA"/>
</dbReference>
<dbReference type="Pfam" id="PF13649">
    <property type="entry name" value="Methyltransf_25"/>
    <property type="match status" value="1"/>
</dbReference>
<proteinExistence type="predicted"/>
<evidence type="ECO:0000259" key="2">
    <source>
        <dbReference type="Pfam" id="PF13649"/>
    </source>
</evidence>
<dbReference type="InterPro" id="IPR029063">
    <property type="entry name" value="SAM-dependent_MTases_sf"/>
</dbReference>
<evidence type="ECO:0000313" key="4">
    <source>
        <dbReference type="Proteomes" id="UP000295008"/>
    </source>
</evidence>
<keyword evidence="3" id="KW-0489">Methyltransferase</keyword>
<name>A0A4R1RMJ1_HYDET</name>
<reference evidence="3 4" key="1">
    <citation type="submission" date="2019-03" db="EMBL/GenBank/DDBJ databases">
        <title>Genomic Encyclopedia of Type Strains, Phase IV (KMG-IV): sequencing the most valuable type-strain genomes for metagenomic binning, comparative biology and taxonomic classification.</title>
        <authorList>
            <person name="Goeker M."/>
        </authorList>
    </citation>
    <scope>NUCLEOTIDE SEQUENCE [LARGE SCALE GENOMIC DNA]</scope>
    <source>
        <strain evidence="3 4">LX-B</strain>
    </source>
</reference>
<comment type="caution">
    <text evidence="3">The sequence shown here is derived from an EMBL/GenBank/DDBJ whole genome shotgun (WGS) entry which is preliminary data.</text>
</comment>
<dbReference type="PANTHER" id="PTHR43861">
    <property type="entry name" value="TRANS-ACONITATE 2-METHYLTRANSFERASE-RELATED"/>
    <property type="match status" value="1"/>
</dbReference>
<protein>
    <submittedName>
        <fullName evidence="3">tRNA (Cmo5U34)-methyltransferase</fullName>
    </submittedName>
</protein>
<dbReference type="Proteomes" id="UP000295008">
    <property type="component" value="Unassembled WGS sequence"/>
</dbReference>
<sequence>MLKSKIRTPEEIEKYMRELKDWLDEVRNAPAEEMTNFFTKRIDEYDNVHLTHWGEEYVHIADFFDDGLRSLLDIGCGTGLELESIYKRFPNVKVSGLDLSESMLNKLREKYSDRDIDIIRADYFEYPFEESKYDAAMSFETLHHFKYEKKQLIYSKLYQTIKNGGYYIECDYIACCNEEEALCLEGYEYRRKKNNISEDMFIHIDIPLTLEHQIELMKNAGFKTVDVLYQNCGTVIIRAEKGS</sequence>
<keyword evidence="1 3" id="KW-0808">Transferase</keyword>
<dbReference type="PROSITE" id="PS51683">
    <property type="entry name" value="SAM_OMT_II"/>
    <property type="match status" value="1"/>
</dbReference>